<feature type="region of interest" description="Disordered" evidence="1">
    <location>
        <begin position="89"/>
        <end position="148"/>
    </location>
</feature>
<name>A0A8G0PE06_9HYPO</name>
<dbReference type="Proteomes" id="UP000826661">
    <property type="component" value="Chromosome II"/>
</dbReference>
<dbReference type="AlphaFoldDB" id="A0A8G0PE06"/>
<sequence>MEYVRMYTVLVIRRRGWNDWQVGEKGRSTQAGFLPKVDELNTLDSPARSIPQWPARRELEKEKREDVRKSEQPWYWYWHWQWKWAAIDGAGERQTGDESPDPPPPSYPTLSFLSQHWDSTQATKPQPCSRDWKIGASPGSGHSPSRNG</sequence>
<gene>
    <name evidence="2" type="ORF">H0G86_003018</name>
</gene>
<evidence type="ECO:0000313" key="3">
    <source>
        <dbReference type="Proteomes" id="UP000826661"/>
    </source>
</evidence>
<protein>
    <submittedName>
        <fullName evidence="2">Uncharacterized protein</fullName>
    </submittedName>
</protein>
<feature type="compositionally biased region" description="Polar residues" evidence="1">
    <location>
        <begin position="109"/>
        <end position="126"/>
    </location>
</feature>
<accession>A0A8G0PE06</accession>
<proteinExistence type="predicted"/>
<dbReference type="EMBL" id="CP075865">
    <property type="protein sequence ID" value="QYS95744.1"/>
    <property type="molecule type" value="Genomic_DNA"/>
</dbReference>
<reference evidence="2 3" key="1">
    <citation type="journal article" date="2021" name="BMC Genomics">
        <title>Telomere-to-telomere genome assembly of asparaginase-producing Trichoderma simmonsii.</title>
        <authorList>
            <person name="Chung D."/>
            <person name="Kwon Y.M."/>
            <person name="Yang Y."/>
        </authorList>
    </citation>
    <scope>NUCLEOTIDE SEQUENCE [LARGE SCALE GENOMIC DNA]</scope>
    <source>
        <strain evidence="2 3">GH-Sj1</strain>
    </source>
</reference>
<organism evidence="2 3">
    <name type="scientific">Trichoderma simmonsii</name>
    <dbReference type="NCBI Taxonomy" id="1491479"/>
    <lineage>
        <taxon>Eukaryota</taxon>
        <taxon>Fungi</taxon>
        <taxon>Dikarya</taxon>
        <taxon>Ascomycota</taxon>
        <taxon>Pezizomycotina</taxon>
        <taxon>Sordariomycetes</taxon>
        <taxon>Hypocreomycetidae</taxon>
        <taxon>Hypocreales</taxon>
        <taxon>Hypocreaceae</taxon>
        <taxon>Trichoderma</taxon>
    </lineage>
</organism>
<keyword evidence="3" id="KW-1185">Reference proteome</keyword>
<evidence type="ECO:0000256" key="1">
    <source>
        <dbReference type="SAM" id="MobiDB-lite"/>
    </source>
</evidence>
<evidence type="ECO:0000313" key="2">
    <source>
        <dbReference type="EMBL" id="QYS95744.1"/>
    </source>
</evidence>